<comment type="caution">
    <text evidence="1">The sequence shown here is derived from an EMBL/GenBank/DDBJ whole genome shotgun (WGS) entry which is preliminary data.</text>
</comment>
<dbReference type="Proteomes" id="UP000179102">
    <property type="component" value="Unassembled WGS sequence"/>
</dbReference>
<protein>
    <submittedName>
        <fullName evidence="1">Uncharacterized protein</fullName>
    </submittedName>
</protein>
<dbReference type="EMBL" id="MFAZ01000014">
    <property type="protein sequence ID" value="OGD87404.1"/>
    <property type="molecule type" value="Genomic_DNA"/>
</dbReference>
<dbReference type="AlphaFoldDB" id="A0A1F5G6G2"/>
<reference evidence="1 2" key="1">
    <citation type="journal article" date="2016" name="Nat. Commun.">
        <title>Thousands of microbial genomes shed light on interconnected biogeochemical processes in an aquifer system.</title>
        <authorList>
            <person name="Anantharaman K."/>
            <person name="Brown C.T."/>
            <person name="Hug L.A."/>
            <person name="Sharon I."/>
            <person name="Castelle C.J."/>
            <person name="Probst A.J."/>
            <person name="Thomas B.C."/>
            <person name="Singh A."/>
            <person name="Wilkins M.J."/>
            <person name="Karaoz U."/>
            <person name="Brodie E.L."/>
            <person name="Williams K.H."/>
            <person name="Hubbard S.S."/>
            <person name="Banfield J.F."/>
        </authorList>
    </citation>
    <scope>NUCLEOTIDE SEQUENCE [LARGE SCALE GENOMIC DNA]</scope>
</reference>
<evidence type="ECO:0000313" key="2">
    <source>
        <dbReference type="Proteomes" id="UP000179102"/>
    </source>
</evidence>
<gene>
    <name evidence="1" type="ORF">A2870_01515</name>
</gene>
<dbReference type="InterPro" id="IPR034660">
    <property type="entry name" value="DinB/YfiT-like"/>
</dbReference>
<dbReference type="STRING" id="1797711.A2870_01515"/>
<evidence type="ECO:0000313" key="1">
    <source>
        <dbReference type="EMBL" id="OGD87404.1"/>
    </source>
</evidence>
<name>A0A1F5G6G2_9BACT</name>
<proteinExistence type="predicted"/>
<dbReference type="Pfam" id="PF08020">
    <property type="entry name" value="DUF1706"/>
    <property type="match status" value="1"/>
</dbReference>
<dbReference type="Gene3D" id="1.20.120.450">
    <property type="entry name" value="dinb family like domain"/>
    <property type="match status" value="1"/>
</dbReference>
<organism evidence="1 2">
    <name type="scientific">Candidatus Curtissbacteria bacterium RIFCSPHIGHO2_01_FULL_41_11</name>
    <dbReference type="NCBI Taxonomy" id="1797711"/>
    <lineage>
        <taxon>Bacteria</taxon>
        <taxon>Candidatus Curtissiibacteriota</taxon>
    </lineage>
</organism>
<dbReference type="InterPro" id="IPR012550">
    <property type="entry name" value="DUF1706"/>
</dbReference>
<accession>A0A1F5G6G2</accession>
<sequence length="167" mass="19038">MNELLENTPRKFEFLETSQVSRTALISLVEELAKTASDREKMEEVIACRNSPKTLAAAALYWDGEFLKAAKRLLAGGVVETAVFENIGGVNGKLIETFRESNLPEIIRELFRTSNEILDFLGDLSEEELFRKRDLEIKGEKMSVADFFDYLNHDSQTVMQISLWRAQ</sequence>